<dbReference type="GeneID" id="24561700"/>
<gene>
    <name evidence="2" type="ORF">BBBOND_0001250</name>
</gene>
<dbReference type="RefSeq" id="XP_012770420.1">
    <property type="nucleotide sequence ID" value="XM_012914966.1"/>
</dbReference>
<reference evidence="2" key="1">
    <citation type="journal article" date="2014" name="Nucleic Acids Res.">
        <title>The evolutionary dynamics of variant antigen genes in Babesia reveal a history of genomic innovation underlying host-parasite interaction.</title>
        <authorList>
            <person name="Jackson A.P."/>
            <person name="Otto T.D."/>
            <person name="Darby A."/>
            <person name="Ramaprasad A."/>
            <person name="Xia D."/>
            <person name="Echaide I.E."/>
            <person name="Farber M."/>
            <person name="Gahlot S."/>
            <person name="Gamble J."/>
            <person name="Gupta D."/>
            <person name="Gupta Y."/>
            <person name="Jackson L."/>
            <person name="Malandrin L."/>
            <person name="Malas T.B."/>
            <person name="Moussa E."/>
            <person name="Nair M."/>
            <person name="Reid AJ."/>
            <person name="Sanders M."/>
            <person name="Sharma J."/>
            <person name="Tracey A."/>
            <person name="Quail M.A."/>
            <person name="Weir W."/>
            <person name="Wastling J.M."/>
            <person name="Hall N."/>
            <person name="Willadsen P."/>
            <person name="Lingelbach K."/>
            <person name="Shiels B."/>
            <person name="Tait A."/>
            <person name="Berriman M."/>
            <person name="Allred D.R."/>
            <person name="Pain A."/>
        </authorList>
    </citation>
    <scope>NUCLEOTIDE SEQUENCE</scope>
    <source>
        <strain evidence="2">Bond</strain>
    </source>
</reference>
<keyword evidence="1" id="KW-0472">Membrane</keyword>
<dbReference type="KEGG" id="bbig:BBBOND_0001250"/>
<accession>A0A061BIZ7</accession>
<name>A0A061BIZ7_BABBI</name>
<keyword evidence="1" id="KW-1133">Transmembrane helix</keyword>
<protein>
    <submittedName>
        <fullName evidence="2">Uncharacterized protein</fullName>
    </submittedName>
</protein>
<dbReference type="AlphaFoldDB" id="A0A061BIZ7"/>
<evidence type="ECO:0000313" key="2">
    <source>
        <dbReference type="EMBL" id="CDR71474.1"/>
    </source>
</evidence>
<dbReference type="EMBL" id="LK054922">
    <property type="protein sequence ID" value="CDR71474.1"/>
    <property type="molecule type" value="Genomic_DNA"/>
</dbReference>
<sequence length="88" mass="10305">MTAMDNFLYGIREPFIFTLVALWSLAFLIFANTMVYRLDILHIRSHLIRTKASHRLDVKALLTKGRKMLSLYKDVDYFDEDPIGQLVL</sequence>
<proteinExistence type="predicted"/>
<keyword evidence="1" id="KW-0812">Transmembrane</keyword>
<feature type="transmembrane region" description="Helical" evidence="1">
    <location>
        <begin position="15"/>
        <end position="36"/>
    </location>
</feature>
<organism evidence="2">
    <name type="scientific">Babesia bigemina</name>
    <dbReference type="NCBI Taxonomy" id="5866"/>
    <lineage>
        <taxon>Eukaryota</taxon>
        <taxon>Sar</taxon>
        <taxon>Alveolata</taxon>
        <taxon>Apicomplexa</taxon>
        <taxon>Aconoidasida</taxon>
        <taxon>Piroplasmida</taxon>
        <taxon>Babesiidae</taxon>
        <taxon>Babesia</taxon>
    </lineage>
</organism>
<dbReference type="OrthoDB" id="365890at2759"/>
<reference evidence="2" key="2">
    <citation type="submission" date="2014-06" db="EMBL/GenBank/DDBJ databases">
        <authorList>
            <person name="Aslett M."/>
            <person name="De Silva Nishadi"/>
        </authorList>
    </citation>
    <scope>NUCLEOTIDE SEQUENCE</scope>
    <source>
        <strain evidence="2">Bond</strain>
    </source>
</reference>
<evidence type="ECO:0000256" key="1">
    <source>
        <dbReference type="SAM" id="Phobius"/>
    </source>
</evidence>
<dbReference type="VEuPathDB" id="PiroplasmaDB:BBBOND_0001250"/>